<evidence type="ECO:0000313" key="1">
    <source>
        <dbReference type="EMBL" id="ENN89817.1"/>
    </source>
</evidence>
<organism evidence="1 2">
    <name type="scientific">Rhizobium freirei PRF 81</name>
    <dbReference type="NCBI Taxonomy" id="363754"/>
    <lineage>
        <taxon>Bacteria</taxon>
        <taxon>Pseudomonadati</taxon>
        <taxon>Pseudomonadota</taxon>
        <taxon>Alphaproteobacteria</taxon>
        <taxon>Hyphomicrobiales</taxon>
        <taxon>Rhizobiaceae</taxon>
        <taxon>Rhizobium/Agrobacterium group</taxon>
        <taxon>Rhizobium</taxon>
    </lineage>
</organism>
<name>N6VFC5_9HYPH</name>
<keyword evidence="2" id="KW-1185">Reference proteome</keyword>
<evidence type="ECO:0000313" key="2">
    <source>
        <dbReference type="Proteomes" id="UP000012429"/>
    </source>
</evidence>
<dbReference type="PATRIC" id="fig|363754.4.peg.26"/>
<protein>
    <submittedName>
        <fullName evidence="1">Uncharacterized protein</fullName>
    </submittedName>
</protein>
<sequence>MSIGNNPNVIKVTGTIREINGRTFMGRNGLDVIDDIWHYAYVIVENTSGELLKFERVTTNEKIDPEIEVGNTCTFYFRRIPPRRLGC</sequence>
<accession>N6VFC5</accession>
<dbReference type="RefSeq" id="WP_004106948.1">
    <property type="nucleotide sequence ID" value="NZ_AQHN01000001.1"/>
</dbReference>
<dbReference type="EMBL" id="AQHN01000001">
    <property type="protein sequence ID" value="ENN89817.1"/>
    <property type="molecule type" value="Genomic_DNA"/>
</dbReference>
<dbReference type="Proteomes" id="UP000012429">
    <property type="component" value="Unassembled WGS sequence"/>
</dbReference>
<gene>
    <name evidence="1" type="ORF">RHSP_80962</name>
</gene>
<proteinExistence type="predicted"/>
<reference evidence="1 2" key="1">
    <citation type="journal article" date="2012" name="BMC Genomics">
        <title>Genomic basis of broad host range and environmental adaptability of Rhizobium tropici CIAT 899 and Rhizobium sp. PRF 81 which are used in inoculants for common bean (Phaseolus vulgaris L.).</title>
        <authorList>
            <person name="Ormeno-Orrillo E."/>
            <person name="Menna P."/>
            <person name="Almeida L.G."/>
            <person name="Ollero F.J."/>
            <person name="Nicolas M.F."/>
            <person name="Pains Rodrigues E."/>
            <person name="Shigueyoshi Nakatani A."/>
            <person name="Silva Batista J.S."/>
            <person name="Oliveira Chueire L.M."/>
            <person name="Souza R.C."/>
            <person name="Ribeiro Vasconcelos A.T."/>
            <person name="Megias M."/>
            <person name="Hungria M."/>
            <person name="Martinez-Romero E."/>
        </authorList>
    </citation>
    <scope>NUCLEOTIDE SEQUENCE [LARGE SCALE GENOMIC DNA]</scope>
    <source>
        <strain evidence="1 2">PRF 81</strain>
    </source>
</reference>
<dbReference type="AlphaFoldDB" id="N6VFC5"/>
<dbReference type="OrthoDB" id="8410778at2"/>
<comment type="caution">
    <text evidence="1">The sequence shown here is derived from an EMBL/GenBank/DDBJ whole genome shotgun (WGS) entry which is preliminary data.</text>
</comment>